<dbReference type="InterPro" id="IPR023586">
    <property type="entry name" value="Ile-tRNA-ligase_type2"/>
</dbReference>
<evidence type="ECO:0000313" key="2">
    <source>
        <dbReference type="Proteomes" id="UP000008281"/>
    </source>
</evidence>
<dbReference type="eggNOG" id="KOG0434">
    <property type="taxonomic scope" value="Eukaryota"/>
</dbReference>
<dbReference type="GO" id="GO:0004822">
    <property type="term" value="F:isoleucine-tRNA ligase activity"/>
    <property type="evidence" value="ECO:0007669"/>
    <property type="project" value="InterPro"/>
</dbReference>
<dbReference type="STRING" id="31234.E3NU69"/>
<dbReference type="PANTHER" id="PTHR42780">
    <property type="entry name" value="SOLEUCYL-TRNA SYNTHETASE"/>
    <property type="match status" value="1"/>
</dbReference>
<proteinExistence type="predicted"/>
<accession>E3NU69</accession>
<dbReference type="EMBL" id="DS270436">
    <property type="protein sequence ID" value="EFO94104.1"/>
    <property type="molecule type" value="Genomic_DNA"/>
</dbReference>
<gene>
    <name evidence="1" type="ORF">CRE_07960</name>
</gene>
<dbReference type="OrthoDB" id="5837616at2759"/>
<reference evidence="1" key="1">
    <citation type="submission" date="2007-07" db="EMBL/GenBank/DDBJ databases">
        <title>PCAP assembly of the Caenorhabditis remanei genome.</title>
        <authorList>
            <consortium name="The Caenorhabditis remanei Sequencing Consortium"/>
            <person name="Wilson R.K."/>
        </authorList>
    </citation>
    <scope>NUCLEOTIDE SEQUENCE [LARGE SCALE GENOMIC DNA]</scope>
    <source>
        <strain evidence="1">PB4641</strain>
    </source>
</reference>
<protein>
    <submittedName>
        <fullName evidence="1">Uncharacterized protein</fullName>
    </submittedName>
</protein>
<dbReference type="HOGENOM" id="CLU_1519675_0_0_1"/>
<dbReference type="InParanoid" id="E3NU69"/>
<dbReference type="Proteomes" id="UP000008281">
    <property type="component" value="Unassembled WGS sequence"/>
</dbReference>
<dbReference type="Pfam" id="PF19302">
    <property type="entry name" value="DUF5915"/>
    <property type="match status" value="1"/>
</dbReference>
<dbReference type="PANTHER" id="PTHR42780:SF1">
    <property type="entry name" value="ISOLEUCINE--TRNA LIGASE, CYTOPLASMIC"/>
    <property type="match status" value="1"/>
</dbReference>
<sequence>MIDTTEDESLVEEGLCREVTNRVQRLRKQAKLVSTDTAHVHIVVHPNDSQLAQVVAAKLKDIESATGTPIKLGAPSASAKAPTATSKSAVKDSEVELWLFAEGDNFEGITVVDGTKKVRVHLKTENEKLNGYADLLYHVRSALDQWNGKITLNNADGSRVHPTVDVNSLAGKTLQLAR</sequence>
<dbReference type="GO" id="GO:0006428">
    <property type="term" value="P:isoleucyl-tRNA aminoacylation"/>
    <property type="evidence" value="ECO:0007669"/>
    <property type="project" value="TreeGrafter"/>
</dbReference>
<organism evidence="2">
    <name type="scientific">Caenorhabditis remanei</name>
    <name type="common">Caenorhabditis vulgaris</name>
    <dbReference type="NCBI Taxonomy" id="31234"/>
    <lineage>
        <taxon>Eukaryota</taxon>
        <taxon>Metazoa</taxon>
        <taxon>Ecdysozoa</taxon>
        <taxon>Nematoda</taxon>
        <taxon>Chromadorea</taxon>
        <taxon>Rhabditida</taxon>
        <taxon>Rhabditina</taxon>
        <taxon>Rhabditomorpha</taxon>
        <taxon>Rhabditoidea</taxon>
        <taxon>Rhabditidae</taxon>
        <taxon>Peloderinae</taxon>
        <taxon>Caenorhabditis</taxon>
    </lineage>
</organism>
<dbReference type="OMA" id="SHGYETH"/>
<evidence type="ECO:0000313" key="1">
    <source>
        <dbReference type="EMBL" id="EFO94104.1"/>
    </source>
</evidence>
<keyword evidence="2" id="KW-1185">Reference proteome</keyword>
<dbReference type="AlphaFoldDB" id="E3NU69"/>
<name>E3NU69_CAERE</name>